<dbReference type="RefSeq" id="XP_015900204.2">
    <property type="nucleotide sequence ID" value="XM_016044718.2"/>
</dbReference>
<dbReference type="InParanoid" id="A0A6P4AWF8"/>
<evidence type="ECO:0000256" key="7">
    <source>
        <dbReference type="ARBA" id="ARBA00022737"/>
    </source>
</evidence>
<keyword evidence="13" id="KW-1185">Reference proteome</keyword>
<keyword evidence="4" id="KW-0433">Leucine-rich repeat</keyword>
<dbReference type="Gene3D" id="3.80.10.10">
    <property type="entry name" value="Ribonuclease Inhibitor"/>
    <property type="match status" value="2"/>
</dbReference>
<dbReference type="InterPro" id="IPR032675">
    <property type="entry name" value="LRR_dom_sf"/>
</dbReference>
<keyword evidence="8" id="KW-1133">Transmembrane helix</keyword>
<dbReference type="InterPro" id="IPR025875">
    <property type="entry name" value="Leu-rich_rpt_4"/>
</dbReference>
<dbReference type="AlphaFoldDB" id="A0A6P4AWF8"/>
<reference evidence="14" key="2">
    <citation type="submission" date="2025-08" db="UniProtKB">
        <authorList>
            <consortium name="RefSeq"/>
        </authorList>
    </citation>
    <scope>IDENTIFICATION</scope>
    <source>
        <tissue evidence="14">Seedling</tissue>
    </source>
</reference>
<sequence length="454" mass="49976">MAKLLSFLSFLLYSQLFIMTSSASSPPALCPQDQSNALLQLKTNFSLDRQTSIFCSDAGIKTYPKTKSWKKGTDCCKWDGIQCESKTGNVIGLDLSCSWLRGSIYSNSNLFHLKHLQKLNLAHNDLQRSKILPEYVSLLSLTHLNFTFSSLDGQVPLQLSRLSRLVSLDLSFSGVSLESSVLKKIIQNLTQLRDLALDHIYLATIEPNIFANLPSSLTTLSLNQCDLKGEFPERIVSFPNLKKLVLSENGDLTGDFSKSSWSNSLQYLDIEFTNIAGKLPNAIGNLKSLQFLGISGCKFSGSIPASIGNLKDMWYLSLFRNDFSGPIPHSLSNLGQLKILALSENRLVGKIPNMFGKLTKLIGLTLGANRFTGTIPSSICEIRKLQILDLSNNTLSGTIPPCLGKLTSLESFDVSNNHLVGPIPSGKLRKFHNESYEGNPGLCGFPLSKKCNRE</sequence>
<comment type="subcellular location">
    <subcellularLocation>
        <location evidence="1">Cell membrane</location>
        <topology evidence="1">Single-pass type I membrane protein</topology>
    </subcellularLocation>
</comment>
<dbReference type="Pfam" id="PF00560">
    <property type="entry name" value="LRR_1"/>
    <property type="match status" value="3"/>
</dbReference>
<dbReference type="InterPro" id="IPR001611">
    <property type="entry name" value="Leu-rich_rpt"/>
</dbReference>
<evidence type="ECO:0000256" key="4">
    <source>
        <dbReference type="ARBA" id="ARBA00022614"/>
    </source>
</evidence>
<dbReference type="GO" id="GO:0005886">
    <property type="term" value="C:plasma membrane"/>
    <property type="evidence" value="ECO:0007669"/>
    <property type="project" value="UniProtKB-SubCell"/>
</dbReference>
<dbReference type="InterPro" id="IPR046956">
    <property type="entry name" value="RLP23-like"/>
</dbReference>
<keyword evidence="10" id="KW-0675">Receptor</keyword>
<reference evidence="13" key="1">
    <citation type="submission" date="2025-05" db="UniProtKB">
        <authorList>
            <consortium name="RefSeq"/>
        </authorList>
    </citation>
    <scope>NUCLEOTIDE SEQUENCE [LARGE SCALE GENOMIC DNA]</scope>
</reference>
<dbReference type="SUPFAM" id="SSF52047">
    <property type="entry name" value="RNI-like"/>
    <property type="match status" value="1"/>
</dbReference>
<proteinExistence type="inferred from homology"/>
<evidence type="ECO:0000256" key="8">
    <source>
        <dbReference type="ARBA" id="ARBA00022989"/>
    </source>
</evidence>
<keyword evidence="9" id="KW-0472">Membrane</keyword>
<comment type="similarity">
    <text evidence="2">Belongs to the RLP family.</text>
</comment>
<keyword evidence="5" id="KW-0812">Transmembrane</keyword>
<evidence type="ECO:0000256" key="9">
    <source>
        <dbReference type="ARBA" id="ARBA00023136"/>
    </source>
</evidence>
<evidence type="ECO:0000256" key="10">
    <source>
        <dbReference type="ARBA" id="ARBA00023170"/>
    </source>
</evidence>
<keyword evidence="7" id="KW-0677">Repeat</keyword>
<dbReference type="PANTHER" id="PTHR48061">
    <property type="entry name" value="LEUCINE-RICH REPEAT RECEPTOR PROTEIN KINASE EMS1-LIKE-RELATED"/>
    <property type="match status" value="1"/>
</dbReference>
<dbReference type="SMR" id="A0A6P4AWF8"/>
<dbReference type="PANTHER" id="PTHR48061:SF46">
    <property type="entry name" value="LEUCINE-RICH REPEAT-CONTAINING N-TERMINAL PLANT-TYPE DOMAIN-CONTAINING PROTEIN"/>
    <property type="match status" value="1"/>
</dbReference>
<feature type="signal peptide" evidence="12">
    <location>
        <begin position="1"/>
        <end position="23"/>
    </location>
</feature>
<dbReference type="KEGG" id="zju:107433429"/>
<evidence type="ECO:0000313" key="14">
    <source>
        <dbReference type="RefSeq" id="XP_015900204.2"/>
    </source>
</evidence>
<name>A0A6P4AWF8_ZIZJJ</name>
<feature type="chain" id="PRO_5045271049" evidence="12">
    <location>
        <begin position="24"/>
        <end position="454"/>
    </location>
</feature>
<keyword evidence="11" id="KW-0325">Glycoprotein</keyword>
<evidence type="ECO:0000256" key="1">
    <source>
        <dbReference type="ARBA" id="ARBA00004251"/>
    </source>
</evidence>
<dbReference type="PRINTS" id="PR00019">
    <property type="entry name" value="LEURICHRPT"/>
</dbReference>
<dbReference type="Proteomes" id="UP001652623">
    <property type="component" value="Chromosome 1"/>
</dbReference>
<keyword evidence="6 12" id="KW-0732">Signal</keyword>
<dbReference type="InterPro" id="IPR003591">
    <property type="entry name" value="Leu-rich_rpt_typical-subtyp"/>
</dbReference>
<evidence type="ECO:0000256" key="3">
    <source>
        <dbReference type="ARBA" id="ARBA00022475"/>
    </source>
</evidence>
<evidence type="ECO:0000256" key="11">
    <source>
        <dbReference type="ARBA" id="ARBA00023180"/>
    </source>
</evidence>
<dbReference type="Pfam" id="PF12799">
    <property type="entry name" value="LRR_4"/>
    <property type="match status" value="1"/>
</dbReference>
<dbReference type="SMART" id="SM00369">
    <property type="entry name" value="LRR_TYP"/>
    <property type="match status" value="4"/>
</dbReference>
<evidence type="ECO:0000313" key="13">
    <source>
        <dbReference type="Proteomes" id="UP001652623"/>
    </source>
</evidence>
<accession>A0A6P4AWF8</accession>
<evidence type="ECO:0000256" key="2">
    <source>
        <dbReference type="ARBA" id="ARBA00009592"/>
    </source>
</evidence>
<organism evidence="13 14">
    <name type="scientific">Ziziphus jujuba</name>
    <name type="common">Chinese jujube</name>
    <name type="synonym">Ziziphus sativa</name>
    <dbReference type="NCBI Taxonomy" id="326968"/>
    <lineage>
        <taxon>Eukaryota</taxon>
        <taxon>Viridiplantae</taxon>
        <taxon>Streptophyta</taxon>
        <taxon>Embryophyta</taxon>
        <taxon>Tracheophyta</taxon>
        <taxon>Spermatophyta</taxon>
        <taxon>Magnoliopsida</taxon>
        <taxon>eudicotyledons</taxon>
        <taxon>Gunneridae</taxon>
        <taxon>Pentapetalae</taxon>
        <taxon>rosids</taxon>
        <taxon>fabids</taxon>
        <taxon>Rosales</taxon>
        <taxon>Rhamnaceae</taxon>
        <taxon>Paliureae</taxon>
        <taxon>Ziziphus</taxon>
    </lineage>
</organism>
<evidence type="ECO:0000256" key="12">
    <source>
        <dbReference type="SAM" id="SignalP"/>
    </source>
</evidence>
<gene>
    <name evidence="14" type="primary">LOC107433429</name>
</gene>
<dbReference type="GeneID" id="107433429"/>
<keyword evidence="3" id="KW-1003">Cell membrane</keyword>
<protein>
    <submittedName>
        <fullName evidence="14">Receptor-like protein 7</fullName>
    </submittedName>
</protein>
<evidence type="ECO:0000256" key="6">
    <source>
        <dbReference type="ARBA" id="ARBA00022729"/>
    </source>
</evidence>
<evidence type="ECO:0000256" key="5">
    <source>
        <dbReference type="ARBA" id="ARBA00022692"/>
    </source>
</evidence>
<dbReference type="Pfam" id="PF13516">
    <property type="entry name" value="LRR_6"/>
    <property type="match status" value="1"/>
</dbReference>